<dbReference type="InParanoid" id="A0A0D0E2K0"/>
<evidence type="ECO:0000313" key="2">
    <source>
        <dbReference type="Proteomes" id="UP000054538"/>
    </source>
</evidence>
<feature type="non-terminal residue" evidence="1">
    <location>
        <position position="1"/>
    </location>
</feature>
<dbReference type="OrthoDB" id="2986975at2759"/>
<dbReference type="Proteomes" id="UP000054538">
    <property type="component" value="Unassembled WGS sequence"/>
</dbReference>
<dbReference type="AlphaFoldDB" id="A0A0D0E2K0"/>
<accession>A0A0D0E2K0</accession>
<reference evidence="2" key="2">
    <citation type="submission" date="2015-01" db="EMBL/GenBank/DDBJ databases">
        <title>Evolutionary Origins and Diversification of the Mycorrhizal Mutualists.</title>
        <authorList>
            <consortium name="DOE Joint Genome Institute"/>
            <consortium name="Mycorrhizal Genomics Consortium"/>
            <person name="Kohler A."/>
            <person name="Kuo A."/>
            <person name="Nagy L.G."/>
            <person name="Floudas D."/>
            <person name="Copeland A."/>
            <person name="Barry K.W."/>
            <person name="Cichocki N."/>
            <person name="Veneault-Fourrey C."/>
            <person name="LaButti K."/>
            <person name="Lindquist E.A."/>
            <person name="Lipzen A."/>
            <person name="Lundell T."/>
            <person name="Morin E."/>
            <person name="Murat C."/>
            <person name="Riley R."/>
            <person name="Ohm R."/>
            <person name="Sun H."/>
            <person name="Tunlid A."/>
            <person name="Henrissat B."/>
            <person name="Grigoriev I.V."/>
            <person name="Hibbett D.S."/>
            <person name="Martin F."/>
        </authorList>
    </citation>
    <scope>NUCLEOTIDE SEQUENCE [LARGE SCALE GENOMIC DNA]</scope>
    <source>
        <strain evidence="2">Ve08.2h10</strain>
    </source>
</reference>
<dbReference type="HOGENOM" id="CLU_2628626_0_0_1"/>
<proteinExistence type="predicted"/>
<evidence type="ECO:0000313" key="1">
    <source>
        <dbReference type="EMBL" id="KIK91040.1"/>
    </source>
</evidence>
<dbReference type="EMBL" id="KN825435">
    <property type="protein sequence ID" value="KIK91040.1"/>
    <property type="molecule type" value="Genomic_DNA"/>
</dbReference>
<reference evidence="1 2" key="1">
    <citation type="submission" date="2014-04" db="EMBL/GenBank/DDBJ databases">
        <authorList>
            <consortium name="DOE Joint Genome Institute"/>
            <person name="Kuo A."/>
            <person name="Kohler A."/>
            <person name="Jargeat P."/>
            <person name="Nagy L.G."/>
            <person name="Floudas D."/>
            <person name="Copeland A."/>
            <person name="Barry K.W."/>
            <person name="Cichocki N."/>
            <person name="Veneault-Fourrey C."/>
            <person name="LaButti K."/>
            <person name="Lindquist E.A."/>
            <person name="Lipzen A."/>
            <person name="Lundell T."/>
            <person name="Morin E."/>
            <person name="Murat C."/>
            <person name="Sun H."/>
            <person name="Tunlid A."/>
            <person name="Henrissat B."/>
            <person name="Grigoriev I.V."/>
            <person name="Hibbett D.S."/>
            <person name="Martin F."/>
            <person name="Nordberg H.P."/>
            <person name="Cantor M.N."/>
            <person name="Hua S.X."/>
        </authorList>
    </citation>
    <scope>NUCLEOTIDE SEQUENCE [LARGE SCALE GENOMIC DNA]</scope>
    <source>
        <strain evidence="1 2">Ve08.2h10</strain>
    </source>
</reference>
<keyword evidence="2" id="KW-1185">Reference proteome</keyword>
<gene>
    <name evidence="1" type="ORF">PAXRUDRAFT_150443</name>
</gene>
<name>A0A0D0E2K0_9AGAM</name>
<sequence>NIDMDCDVKSGLHGQISVIILNEHETKVLSMQPVVEFHFLPMYILVTMNCTKAHALDTSSPPTGQLTPFNIYISLSHI</sequence>
<protein>
    <submittedName>
        <fullName evidence="1">Uncharacterized protein</fullName>
    </submittedName>
</protein>
<organism evidence="1 2">
    <name type="scientific">Paxillus rubicundulus Ve08.2h10</name>
    <dbReference type="NCBI Taxonomy" id="930991"/>
    <lineage>
        <taxon>Eukaryota</taxon>
        <taxon>Fungi</taxon>
        <taxon>Dikarya</taxon>
        <taxon>Basidiomycota</taxon>
        <taxon>Agaricomycotina</taxon>
        <taxon>Agaricomycetes</taxon>
        <taxon>Agaricomycetidae</taxon>
        <taxon>Boletales</taxon>
        <taxon>Paxilineae</taxon>
        <taxon>Paxillaceae</taxon>
        <taxon>Paxillus</taxon>
    </lineage>
</organism>